<evidence type="ECO:0000256" key="1">
    <source>
        <dbReference type="SAM" id="Phobius"/>
    </source>
</evidence>
<dbReference type="AlphaFoldDB" id="A0A1B0B9Z4"/>
<keyword evidence="3" id="KW-1185">Reference proteome</keyword>
<dbReference type="EMBL" id="JXJN01010648">
    <property type="status" value="NOT_ANNOTATED_CDS"/>
    <property type="molecule type" value="Genomic_DNA"/>
</dbReference>
<reference evidence="2" key="2">
    <citation type="submission" date="2020-05" db="UniProtKB">
        <authorList>
            <consortium name="EnsemblMetazoa"/>
        </authorList>
    </citation>
    <scope>IDENTIFICATION</scope>
    <source>
        <strain evidence="2">IAEA</strain>
    </source>
</reference>
<accession>A0A1B0B9Z4</accession>
<reference evidence="3" key="1">
    <citation type="submission" date="2015-01" db="EMBL/GenBank/DDBJ databases">
        <authorList>
            <person name="Aksoy S."/>
            <person name="Warren W."/>
            <person name="Wilson R.K."/>
        </authorList>
    </citation>
    <scope>NUCLEOTIDE SEQUENCE [LARGE SCALE GENOMIC DNA]</scope>
    <source>
        <strain evidence="3">IAEA</strain>
    </source>
</reference>
<keyword evidence="1" id="KW-0812">Transmembrane</keyword>
<dbReference type="Proteomes" id="UP000092460">
    <property type="component" value="Unassembled WGS sequence"/>
</dbReference>
<sequence>MKVTGASCVRREARILEMMSVVESPKDNDCVISTLLSVIIGTAGGDAAEVNFKGFSNFSFTSSWVLFADVLVVSLISSLASLVVIVDNVCADDVSTDAGVSTALSFSLALSTAEISCTCCGLTCSSSDTTELAMFCDITTGIASSLFDSIFEGAVVCVATASKTLSSASVDLMTLLATVVNCCGTGSTLIGAVVGAVCVTTSGGCTSILVTSIGVSCSFDESLTSVSMSLIVSSFILPEFLAHCVLHLAAILAQVVCNEMPHCLQELKGSGMPFKFFCALPEQCLQTSLPCKIIKIISSFYNLLQLFSHNVFMEFMVRTNCLTNTLYTGPLLLRTTTQEKFSPSKIRKYFEPHFQSNQIDYAPVLLMKH</sequence>
<dbReference type="VEuPathDB" id="VectorBase:GPPI023485"/>
<evidence type="ECO:0000313" key="2">
    <source>
        <dbReference type="EnsemblMetazoa" id="GPPI023485-PA"/>
    </source>
</evidence>
<name>A0A1B0B9Z4_9MUSC</name>
<dbReference type="EnsemblMetazoa" id="GPPI023485-RA">
    <property type="protein sequence ID" value="GPPI023485-PA"/>
    <property type="gene ID" value="GPPI023485"/>
</dbReference>
<keyword evidence="1" id="KW-0472">Membrane</keyword>
<keyword evidence="1" id="KW-1133">Transmembrane helix</keyword>
<proteinExistence type="predicted"/>
<feature type="transmembrane region" description="Helical" evidence="1">
    <location>
        <begin position="64"/>
        <end position="86"/>
    </location>
</feature>
<evidence type="ECO:0000313" key="3">
    <source>
        <dbReference type="Proteomes" id="UP000092460"/>
    </source>
</evidence>
<organism evidence="2 3">
    <name type="scientific">Glossina palpalis gambiensis</name>
    <dbReference type="NCBI Taxonomy" id="67801"/>
    <lineage>
        <taxon>Eukaryota</taxon>
        <taxon>Metazoa</taxon>
        <taxon>Ecdysozoa</taxon>
        <taxon>Arthropoda</taxon>
        <taxon>Hexapoda</taxon>
        <taxon>Insecta</taxon>
        <taxon>Pterygota</taxon>
        <taxon>Neoptera</taxon>
        <taxon>Endopterygota</taxon>
        <taxon>Diptera</taxon>
        <taxon>Brachycera</taxon>
        <taxon>Muscomorpha</taxon>
        <taxon>Hippoboscoidea</taxon>
        <taxon>Glossinidae</taxon>
        <taxon>Glossina</taxon>
    </lineage>
</organism>
<protein>
    <submittedName>
        <fullName evidence="2">Uncharacterized protein</fullName>
    </submittedName>
</protein>